<evidence type="ECO:0000313" key="3">
    <source>
        <dbReference type="Proteomes" id="UP000010296"/>
    </source>
</evidence>
<organism evidence="2 3">
    <name type="scientific">Enterococcus italicus (strain DSM 15952 / CCUG 50447 / LMG 22039 / TP 1.5)</name>
    <dbReference type="NCBI Taxonomy" id="888064"/>
    <lineage>
        <taxon>Bacteria</taxon>
        <taxon>Bacillati</taxon>
        <taxon>Bacillota</taxon>
        <taxon>Bacilli</taxon>
        <taxon>Lactobacillales</taxon>
        <taxon>Enterococcaceae</taxon>
        <taxon>Enterococcus</taxon>
    </lineage>
</organism>
<dbReference type="RefSeq" id="WP_007207328.1">
    <property type="nucleotide sequence ID" value="NZ_GL622241.1"/>
</dbReference>
<comment type="caution">
    <text evidence="2">The sequence shown here is derived from an EMBL/GenBank/DDBJ whole genome shotgun (WGS) entry which is preliminary data.</text>
</comment>
<dbReference type="HOGENOM" id="CLU_092349_1_0_9"/>
<evidence type="ECO:0000313" key="2">
    <source>
        <dbReference type="EMBL" id="EFU74848.1"/>
    </source>
</evidence>
<evidence type="ECO:0000256" key="1">
    <source>
        <dbReference type="SAM" id="Phobius"/>
    </source>
</evidence>
<dbReference type="EMBL" id="AEPV01000011">
    <property type="protein sequence ID" value="EFU74848.1"/>
    <property type="molecule type" value="Genomic_DNA"/>
</dbReference>
<sequence length="258" mass="27962">MSRAVTKSFGVGIMAIGAAAICIAGYQYSKGQQVNQQVAYAKSSVTSQKAQLTSAEQTIQTFYISQESGILSDKVTDETIDTVTNQLGGVQTTAEAFGITESQLPTEIKNLDKTKGTLLSEIQAIKEKRSLQTKIDALFEQAVNWTTYADPAAINEKTTATAISELKDSVNILDKDSWQTLANQYLDEAASQRTTIDTIQAAIDKMYQNGTATTEATYDAYLPLATDIDAVKNQTVRQTFVQTLNAINEQMGFGAPVQ</sequence>
<reference evidence="2 3" key="1">
    <citation type="submission" date="2010-12" db="EMBL/GenBank/DDBJ databases">
        <authorList>
            <person name="Muzny D."/>
            <person name="Qin X."/>
            <person name="Deng J."/>
            <person name="Jiang H."/>
            <person name="Liu Y."/>
            <person name="Qu J."/>
            <person name="Song X.-Z."/>
            <person name="Zhang L."/>
            <person name="Thornton R."/>
            <person name="Coyle M."/>
            <person name="Francisco L."/>
            <person name="Jackson L."/>
            <person name="Javaid M."/>
            <person name="Korchina V."/>
            <person name="Kovar C."/>
            <person name="Mata R."/>
            <person name="Mathew T."/>
            <person name="Ngo R."/>
            <person name="Nguyen L."/>
            <person name="Nguyen N."/>
            <person name="Okwuonu G."/>
            <person name="Ongeri F."/>
            <person name="Pham C."/>
            <person name="Simmons D."/>
            <person name="Wilczek-Boney K."/>
            <person name="Hale W."/>
            <person name="Jakkamsetti A."/>
            <person name="Pham P."/>
            <person name="Ruth R."/>
            <person name="San Lucas F."/>
            <person name="Warren J."/>
            <person name="Zhang J."/>
            <person name="Zhao Z."/>
            <person name="Zhou C."/>
            <person name="Zhu D."/>
            <person name="Lee S."/>
            <person name="Bess C."/>
            <person name="Blankenburg K."/>
            <person name="Forbes L."/>
            <person name="Fu Q."/>
            <person name="Gubbala S."/>
            <person name="Hirani K."/>
            <person name="Jayaseelan J.C."/>
            <person name="Lara F."/>
            <person name="Munidasa M."/>
            <person name="Palculict T."/>
            <person name="Patil S."/>
            <person name="Pu L.-L."/>
            <person name="Saada N."/>
            <person name="Tang L."/>
            <person name="Weissenberger G."/>
            <person name="Zhu Y."/>
            <person name="Hemphill L."/>
            <person name="Shang Y."/>
            <person name="Youmans B."/>
            <person name="Ayvaz T."/>
            <person name="Ross M."/>
            <person name="Santibanez J."/>
            <person name="Aqrawi P."/>
            <person name="Gross S."/>
            <person name="Joshi V."/>
            <person name="Fowler G."/>
            <person name="Nazareth L."/>
            <person name="Reid J."/>
            <person name="Worley K."/>
            <person name="Petrosino J."/>
            <person name="Highlander S."/>
            <person name="Gibbs R."/>
        </authorList>
    </citation>
    <scope>NUCLEOTIDE SEQUENCE [LARGE SCALE GENOMIC DNA]</scope>
    <source>
        <strain evidence="3">DSM 15952 / CCUG 50447 / LMG 22039 / TP 1.5</strain>
    </source>
</reference>
<dbReference type="AlphaFoldDB" id="E6LD67"/>
<feature type="transmembrane region" description="Helical" evidence="1">
    <location>
        <begin position="9"/>
        <end position="28"/>
    </location>
</feature>
<dbReference type="STRING" id="888064.HMPREF9088_0307"/>
<proteinExistence type="predicted"/>
<keyword evidence="1" id="KW-1133">Transmembrane helix</keyword>
<protein>
    <recommendedName>
        <fullName evidence="4">MapZ extracellular domain-containing protein</fullName>
    </recommendedName>
</protein>
<keyword evidence="1" id="KW-0472">Membrane</keyword>
<gene>
    <name evidence="2" type="ORF">HMPREF9088_0307</name>
</gene>
<name>E6LD67_ENTI1</name>
<dbReference type="Proteomes" id="UP000010296">
    <property type="component" value="Unassembled WGS sequence"/>
</dbReference>
<evidence type="ECO:0008006" key="4">
    <source>
        <dbReference type="Google" id="ProtNLM"/>
    </source>
</evidence>
<keyword evidence="1" id="KW-0812">Transmembrane</keyword>
<accession>E6LD67</accession>
<dbReference type="eggNOG" id="ENOG503403H">
    <property type="taxonomic scope" value="Bacteria"/>
</dbReference>
<keyword evidence="3" id="KW-1185">Reference proteome</keyword>